<dbReference type="InterPro" id="IPR036291">
    <property type="entry name" value="NAD(P)-bd_dom_sf"/>
</dbReference>
<dbReference type="GO" id="GO:0006631">
    <property type="term" value="P:fatty acid metabolic process"/>
    <property type="evidence" value="ECO:0007669"/>
    <property type="project" value="InterPro"/>
</dbReference>
<dbReference type="InterPro" id="IPR006176">
    <property type="entry name" value="3-OHacyl-CoA_DH_NAD-bd"/>
</dbReference>
<dbReference type="Pfam" id="PF02737">
    <property type="entry name" value="3HCDH_N"/>
    <property type="match status" value="1"/>
</dbReference>
<evidence type="ECO:0000259" key="1">
    <source>
        <dbReference type="Pfam" id="PF02737"/>
    </source>
</evidence>
<dbReference type="GO" id="GO:0070403">
    <property type="term" value="F:NAD+ binding"/>
    <property type="evidence" value="ECO:0007669"/>
    <property type="project" value="InterPro"/>
</dbReference>
<dbReference type="SUPFAM" id="SSF51735">
    <property type="entry name" value="NAD(P)-binding Rossmann-fold domains"/>
    <property type="match status" value="1"/>
</dbReference>
<reference evidence="2 3" key="1">
    <citation type="journal article" date="2016" name="Sci. Rep.">
        <title>Metabolic traits of an uncultured archaeal lineage -MSBL1- from brine pools of the Red Sea.</title>
        <authorList>
            <person name="Mwirichia R."/>
            <person name="Alam I."/>
            <person name="Rashid M."/>
            <person name="Vinu M."/>
            <person name="Ba-Alawi W."/>
            <person name="Anthony Kamau A."/>
            <person name="Kamanda Ngugi D."/>
            <person name="Goker M."/>
            <person name="Klenk H.P."/>
            <person name="Bajic V."/>
            <person name="Stingl U."/>
        </authorList>
    </citation>
    <scope>NUCLEOTIDE SEQUENCE [LARGE SCALE GENOMIC DNA]</scope>
    <source>
        <strain evidence="2">SCGC-AAA259M10</strain>
    </source>
</reference>
<gene>
    <name evidence="2" type="ORF">AKJ40_04565</name>
</gene>
<dbReference type="Proteomes" id="UP000070341">
    <property type="component" value="Unassembled WGS sequence"/>
</dbReference>
<sequence>MEDIKRVACIGGGTIGSSWAALFSANVQKVYLYDLKEEILDSALNNLSAQLSFLSSKGLINK</sequence>
<accession>A0A133UWY9</accession>
<dbReference type="EMBL" id="LHXU01000098">
    <property type="protein sequence ID" value="KXA98688.1"/>
    <property type="molecule type" value="Genomic_DNA"/>
</dbReference>
<protein>
    <recommendedName>
        <fullName evidence="1">3-hydroxyacyl-CoA dehydrogenase NAD binding domain-containing protein</fullName>
    </recommendedName>
</protein>
<dbReference type="Gene3D" id="3.40.50.720">
    <property type="entry name" value="NAD(P)-binding Rossmann-like Domain"/>
    <property type="match status" value="1"/>
</dbReference>
<proteinExistence type="predicted"/>
<evidence type="ECO:0000313" key="3">
    <source>
        <dbReference type="Proteomes" id="UP000070341"/>
    </source>
</evidence>
<comment type="caution">
    <text evidence="2">The sequence shown here is derived from an EMBL/GenBank/DDBJ whole genome shotgun (WGS) entry which is preliminary data.</text>
</comment>
<feature type="domain" description="3-hydroxyacyl-CoA dehydrogenase NAD binding" evidence="1">
    <location>
        <begin position="7"/>
        <end position="61"/>
    </location>
</feature>
<name>A0A133UWY9_9EURY</name>
<keyword evidence="3" id="KW-1185">Reference proteome</keyword>
<feature type="non-terminal residue" evidence="2">
    <location>
        <position position="62"/>
    </location>
</feature>
<evidence type="ECO:0000313" key="2">
    <source>
        <dbReference type="EMBL" id="KXA98688.1"/>
    </source>
</evidence>
<dbReference type="AlphaFoldDB" id="A0A133UWY9"/>
<organism evidence="2 3">
    <name type="scientific">candidate division MSBL1 archaeon SCGC-AAA259M10</name>
    <dbReference type="NCBI Taxonomy" id="1698270"/>
    <lineage>
        <taxon>Archaea</taxon>
        <taxon>Methanobacteriati</taxon>
        <taxon>Methanobacteriota</taxon>
        <taxon>candidate division MSBL1</taxon>
    </lineage>
</organism>